<protein>
    <submittedName>
        <fullName evidence="5">Nitrate ABC transporter ATP-binding protein</fullName>
    </submittedName>
</protein>
<evidence type="ECO:0000259" key="4">
    <source>
        <dbReference type="PROSITE" id="PS50893"/>
    </source>
</evidence>
<evidence type="ECO:0000313" key="5">
    <source>
        <dbReference type="EMBL" id="PIQ74227.1"/>
    </source>
</evidence>
<evidence type="ECO:0000313" key="6">
    <source>
        <dbReference type="Proteomes" id="UP000231550"/>
    </source>
</evidence>
<name>A0A2H0KQ37_9BACT</name>
<keyword evidence="1" id="KW-0813">Transport</keyword>
<dbReference type="PANTHER" id="PTHR42788:SF13">
    <property type="entry name" value="ALIPHATIC SULFONATES IMPORT ATP-BINDING PROTEIN SSUB"/>
    <property type="match status" value="1"/>
</dbReference>
<dbReference type="SMART" id="SM00382">
    <property type="entry name" value="AAA"/>
    <property type="match status" value="1"/>
</dbReference>
<evidence type="ECO:0000256" key="3">
    <source>
        <dbReference type="ARBA" id="ARBA00022840"/>
    </source>
</evidence>
<dbReference type="PROSITE" id="PS50893">
    <property type="entry name" value="ABC_TRANSPORTER_2"/>
    <property type="match status" value="1"/>
</dbReference>
<organism evidence="5 6">
    <name type="scientific">Candidatus Portnoybacteria bacterium CG11_big_fil_rev_8_21_14_0_20_44_10</name>
    <dbReference type="NCBI Taxonomy" id="1974818"/>
    <lineage>
        <taxon>Bacteria</taxon>
        <taxon>Candidatus Portnoyibacteriota</taxon>
    </lineage>
</organism>
<keyword evidence="3 5" id="KW-0067">ATP-binding</keyword>
<dbReference type="EMBL" id="PCVN01000084">
    <property type="protein sequence ID" value="PIQ74227.1"/>
    <property type="molecule type" value="Genomic_DNA"/>
</dbReference>
<evidence type="ECO:0000256" key="2">
    <source>
        <dbReference type="ARBA" id="ARBA00022741"/>
    </source>
</evidence>
<dbReference type="InterPro" id="IPR027417">
    <property type="entry name" value="P-loop_NTPase"/>
</dbReference>
<accession>A0A2H0KQ37</accession>
<dbReference type="InterPro" id="IPR003593">
    <property type="entry name" value="AAA+_ATPase"/>
</dbReference>
<dbReference type="InterPro" id="IPR050166">
    <property type="entry name" value="ABC_transporter_ATP-bind"/>
</dbReference>
<dbReference type="Pfam" id="PF00005">
    <property type="entry name" value="ABC_tran"/>
    <property type="match status" value="1"/>
</dbReference>
<dbReference type="SUPFAM" id="SSF52540">
    <property type="entry name" value="P-loop containing nucleoside triphosphate hydrolases"/>
    <property type="match status" value="1"/>
</dbReference>
<dbReference type="Proteomes" id="UP000231550">
    <property type="component" value="Unassembled WGS sequence"/>
</dbReference>
<sequence length="249" mass="27940">MDTIVEVKNLTKKYFFTSPTVLKNVSLDVVEGEFLCFVGPSGCGKSTLIRLISGLEKPTSGQVYYKKKIVKGINPEISMVFQSFALLPWLTIKENVEFGAKMSGGIDWAEQHWVRGSLFTVGLNKVSDMYPRELSGGMRQRVGIARALVRDPKVLILDEPFSQLDLITAGELRSEALEIWQSRNLTVIMVSHLIEEAVQLADRIVIMDAGEIKKIVSMNLRRPRHKGGKEFLEVVGEIEKIMGLKDEDQ</sequence>
<keyword evidence="2" id="KW-0547">Nucleotide-binding</keyword>
<dbReference type="PROSITE" id="PS00211">
    <property type="entry name" value="ABC_TRANSPORTER_1"/>
    <property type="match status" value="1"/>
</dbReference>
<dbReference type="AlphaFoldDB" id="A0A2H0KQ37"/>
<proteinExistence type="predicted"/>
<dbReference type="InterPro" id="IPR017871">
    <property type="entry name" value="ABC_transporter-like_CS"/>
</dbReference>
<dbReference type="PANTHER" id="PTHR42788">
    <property type="entry name" value="TAURINE IMPORT ATP-BINDING PROTEIN-RELATED"/>
    <property type="match status" value="1"/>
</dbReference>
<dbReference type="GO" id="GO:0005524">
    <property type="term" value="F:ATP binding"/>
    <property type="evidence" value="ECO:0007669"/>
    <property type="project" value="UniProtKB-KW"/>
</dbReference>
<dbReference type="InterPro" id="IPR003439">
    <property type="entry name" value="ABC_transporter-like_ATP-bd"/>
</dbReference>
<dbReference type="Gene3D" id="3.40.50.300">
    <property type="entry name" value="P-loop containing nucleotide triphosphate hydrolases"/>
    <property type="match status" value="1"/>
</dbReference>
<dbReference type="CDD" id="cd03293">
    <property type="entry name" value="ABC_NrtD_SsuB_transporters"/>
    <property type="match status" value="1"/>
</dbReference>
<evidence type="ECO:0000256" key="1">
    <source>
        <dbReference type="ARBA" id="ARBA00022448"/>
    </source>
</evidence>
<dbReference type="GO" id="GO:0016887">
    <property type="term" value="F:ATP hydrolysis activity"/>
    <property type="evidence" value="ECO:0007669"/>
    <property type="project" value="InterPro"/>
</dbReference>
<reference evidence="5 6" key="1">
    <citation type="submission" date="2017-09" db="EMBL/GenBank/DDBJ databases">
        <title>Depth-based differentiation of microbial function through sediment-hosted aquifers and enrichment of novel symbionts in the deep terrestrial subsurface.</title>
        <authorList>
            <person name="Probst A.J."/>
            <person name="Ladd B."/>
            <person name="Jarett J.K."/>
            <person name="Geller-Mcgrath D.E."/>
            <person name="Sieber C.M."/>
            <person name="Emerson J.B."/>
            <person name="Anantharaman K."/>
            <person name="Thomas B.C."/>
            <person name="Malmstrom R."/>
            <person name="Stieglmeier M."/>
            <person name="Klingl A."/>
            <person name="Woyke T."/>
            <person name="Ryan C.M."/>
            <person name="Banfield J.F."/>
        </authorList>
    </citation>
    <scope>NUCLEOTIDE SEQUENCE [LARGE SCALE GENOMIC DNA]</scope>
    <source>
        <strain evidence="5">CG11_big_fil_rev_8_21_14_0_20_44_10</strain>
    </source>
</reference>
<comment type="caution">
    <text evidence="5">The sequence shown here is derived from an EMBL/GenBank/DDBJ whole genome shotgun (WGS) entry which is preliminary data.</text>
</comment>
<feature type="domain" description="ABC transporter" evidence="4">
    <location>
        <begin position="5"/>
        <end position="234"/>
    </location>
</feature>
<gene>
    <name evidence="5" type="ORF">COV85_03295</name>
</gene>